<feature type="compositionally biased region" description="Basic residues" evidence="1">
    <location>
        <begin position="99"/>
        <end position="111"/>
    </location>
</feature>
<feature type="region of interest" description="Disordered" evidence="1">
    <location>
        <begin position="61"/>
        <end position="124"/>
    </location>
</feature>
<evidence type="ECO:0000256" key="1">
    <source>
        <dbReference type="SAM" id="MobiDB-lite"/>
    </source>
</evidence>
<name>A0A6J4HV11_9PROT</name>
<accession>A0A6J4HV11</accession>
<dbReference type="EMBL" id="CADCTD010000045">
    <property type="protein sequence ID" value="CAA9232618.1"/>
    <property type="molecule type" value="Genomic_DNA"/>
</dbReference>
<feature type="compositionally biased region" description="Basic residues" evidence="1">
    <location>
        <begin position="78"/>
        <end position="91"/>
    </location>
</feature>
<protein>
    <submittedName>
        <fullName evidence="2">Uncharacterized MFS-type transporter</fullName>
    </submittedName>
</protein>
<feature type="compositionally biased region" description="Low complexity" evidence="1">
    <location>
        <begin position="184"/>
        <end position="199"/>
    </location>
</feature>
<feature type="compositionally biased region" description="Basic residues" evidence="1">
    <location>
        <begin position="359"/>
        <end position="375"/>
    </location>
</feature>
<sequence>AADPRAGSADPGADPRPCLLECGAHPPRAHRRRAPARPGALAGRARRGHRRLRLRLCLRHGAGRRRPRPLRGAAHGARGARHRRLRRGARRARAECARHAARAGRARHRLRRDADGADDLRRPRRAGRALRALVRHHPHPRQFGDAALRQPARLAGRAAGLACGVPRHRRDGGTCLPRRRADRSPAAAAAPRAPLPAAGCGRGRGHGRLARSAPADGLRFRQPRGGARPARPLGRALADGGEGPFPRRGGACPLALCARAHHRPGDLRLGGAEDRPAGADARCQPLCGGRADPCPHRRARPAAWLGRGDLHPDRRRDLGAVRRLRAGPRRGAAGAGGAGALGAEHRLLRRGGGDAGGLRPRRRLGRDRRGAGKLRRGADPLHERLPHAPAPGL</sequence>
<gene>
    <name evidence="2" type="ORF">AVDCRST_MAG27-1041</name>
</gene>
<feature type="non-terminal residue" evidence="2">
    <location>
        <position position="393"/>
    </location>
</feature>
<feature type="compositionally biased region" description="Low complexity" evidence="1">
    <location>
        <begin position="223"/>
        <end position="238"/>
    </location>
</feature>
<feature type="compositionally biased region" description="Basic and acidic residues" evidence="1">
    <location>
        <begin position="112"/>
        <end position="121"/>
    </location>
</feature>
<feature type="non-terminal residue" evidence="2">
    <location>
        <position position="1"/>
    </location>
</feature>
<reference evidence="2" key="1">
    <citation type="submission" date="2020-02" db="EMBL/GenBank/DDBJ databases">
        <authorList>
            <person name="Meier V. D."/>
        </authorList>
    </citation>
    <scope>NUCLEOTIDE SEQUENCE</scope>
    <source>
        <strain evidence="2">AVDCRST_MAG27</strain>
    </source>
</reference>
<feature type="region of interest" description="Disordered" evidence="1">
    <location>
        <begin position="23"/>
        <end position="47"/>
    </location>
</feature>
<feature type="region of interest" description="Disordered" evidence="1">
    <location>
        <begin position="349"/>
        <end position="393"/>
    </location>
</feature>
<organism evidence="2">
    <name type="scientific">uncultured Craurococcus sp</name>
    <dbReference type="NCBI Taxonomy" id="1135998"/>
    <lineage>
        <taxon>Bacteria</taxon>
        <taxon>Pseudomonadati</taxon>
        <taxon>Pseudomonadota</taxon>
        <taxon>Alphaproteobacteria</taxon>
        <taxon>Acetobacterales</taxon>
        <taxon>Acetobacteraceae</taxon>
        <taxon>Craurococcus</taxon>
        <taxon>environmental samples</taxon>
    </lineage>
</organism>
<dbReference type="AlphaFoldDB" id="A0A6J4HV11"/>
<feature type="compositionally biased region" description="Basic and acidic residues" evidence="1">
    <location>
        <begin position="376"/>
        <end position="386"/>
    </location>
</feature>
<feature type="region of interest" description="Disordered" evidence="1">
    <location>
        <begin position="165"/>
        <end position="244"/>
    </location>
</feature>
<evidence type="ECO:0000313" key="2">
    <source>
        <dbReference type="EMBL" id="CAA9232618.1"/>
    </source>
</evidence>
<proteinExistence type="predicted"/>